<dbReference type="PANTHER" id="PTHR47197">
    <property type="entry name" value="PROTEIN NIRF"/>
    <property type="match status" value="1"/>
</dbReference>
<dbReference type="InterPro" id="IPR011045">
    <property type="entry name" value="N2O_reductase_N"/>
</dbReference>
<evidence type="ECO:0000313" key="5">
    <source>
        <dbReference type="Proteomes" id="UP000197215"/>
    </source>
</evidence>
<feature type="domain" description="YNCE-like beta-propeller" evidence="3">
    <location>
        <begin position="23"/>
        <end position="327"/>
    </location>
</feature>
<dbReference type="PANTHER" id="PTHR47197:SF3">
    <property type="entry name" value="DIHYDRO-HEME D1 DEHYDROGENASE"/>
    <property type="match status" value="1"/>
</dbReference>
<feature type="signal peptide" evidence="2">
    <location>
        <begin position="1"/>
        <end position="27"/>
    </location>
</feature>
<dbReference type="Gene3D" id="2.130.10.10">
    <property type="entry name" value="YVTN repeat-like/Quinoprotein amine dehydrogenase"/>
    <property type="match status" value="2"/>
</dbReference>
<dbReference type="RefSeq" id="WP_088813274.1">
    <property type="nucleotide sequence ID" value="NZ_FYEX01000002.1"/>
</dbReference>
<dbReference type="Pfam" id="PF21783">
    <property type="entry name" value="YNCE"/>
    <property type="match status" value="1"/>
</dbReference>
<evidence type="ECO:0000256" key="1">
    <source>
        <dbReference type="ARBA" id="ARBA00022729"/>
    </source>
</evidence>
<dbReference type="EMBL" id="FYEX01000002">
    <property type="protein sequence ID" value="SNC71633.1"/>
    <property type="molecule type" value="Genomic_DNA"/>
</dbReference>
<feature type="chain" id="PRO_5011590747" evidence="2">
    <location>
        <begin position="28"/>
        <end position="334"/>
    </location>
</feature>
<reference evidence="4 5" key="1">
    <citation type="submission" date="2017-06" db="EMBL/GenBank/DDBJ databases">
        <authorList>
            <person name="Kim H.J."/>
            <person name="Triplett B.A."/>
        </authorList>
    </citation>
    <scope>NUCLEOTIDE SEQUENCE [LARGE SCALE GENOMIC DNA]</scope>
    <source>
        <strain evidence="4 5">MWH-VicM1</strain>
    </source>
</reference>
<accession>A0A212U054</accession>
<keyword evidence="5" id="KW-1185">Reference proteome</keyword>
<evidence type="ECO:0000256" key="2">
    <source>
        <dbReference type="SAM" id="SignalP"/>
    </source>
</evidence>
<evidence type="ECO:0000259" key="3">
    <source>
        <dbReference type="Pfam" id="PF21783"/>
    </source>
</evidence>
<proteinExistence type="predicted"/>
<dbReference type="InterPro" id="IPR051200">
    <property type="entry name" value="Host-pathogen_enzymatic-act"/>
</dbReference>
<protein>
    <submittedName>
        <fullName evidence="4">40-residue YVTN family beta-propeller repeat-containing protein</fullName>
    </submittedName>
</protein>
<keyword evidence="1 2" id="KW-0732">Signal</keyword>
<dbReference type="Proteomes" id="UP000197215">
    <property type="component" value="Unassembled WGS sequence"/>
</dbReference>
<gene>
    <name evidence="4" type="ORF">SAMN06295916_1328</name>
</gene>
<evidence type="ECO:0000313" key="4">
    <source>
        <dbReference type="EMBL" id="SNC71633.1"/>
    </source>
</evidence>
<sequence length="334" mass="36796">MLNKTKKISQFATLFVALSLITSFAVASPSESPKRTAIVLNSGEASVSLIDMDKRAVYKTFPIGKEPHHLMITPDQKSVLVANAVGNDVAFLDPKTGELQGRTPNIIDPYHIGYSPDKKWFIAAGNRLDRVDIYAAKDRELKLVKVVKAPKTPSHITFTSNSKITFVTLQDSNELVAIDLETQEIIWKMAVGKAPAGVWMTPGDKYLLVGLTGADSVQVIDWKNQKIIKEIKTGKAAHNFRPLGDKRHIFLTNRVESTISLLDMEKLEKVADITGLPAGPDCMDVTPDGKELWVTFRFSKKVGVIDIASRKLIATIPVGKSPHGIFFYPSAGWQ</sequence>
<dbReference type="SUPFAM" id="SSF50974">
    <property type="entry name" value="Nitrous oxide reductase, N-terminal domain"/>
    <property type="match status" value="1"/>
</dbReference>
<dbReference type="NCBIfam" id="TIGR02276">
    <property type="entry name" value="beta_rpt_yvtn"/>
    <property type="match status" value="1"/>
</dbReference>
<dbReference type="OrthoDB" id="8674919at2"/>
<organism evidence="4 5">
    <name type="scientific">Polynucleobacter victoriensis</name>
    <dbReference type="NCBI Taxonomy" id="2049319"/>
    <lineage>
        <taxon>Bacteria</taxon>
        <taxon>Pseudomonadati</taxon>
        <taxon>Pseudomonadota</taxon>
        <taxon>Betaproteobacteria</taxon>
        <taxon>Burkholderiales</taxon>
        <taxon>Burkholderiaceae</taxon>
        <taxon>Polynucleobacter</taxon>
    </lineage>
</organism>
<name>A0A212U054_9BURK</name>
<dbReference type="InterPro" id="IPR048433">
    <property type="entry name" value="YNCE-like_beta-prop"/>
</dbReference>
<dbReference type="InterPro" id="IPR011964">
    <property type="entry name" value="YVTN_b-propeller_repeat"/>
</dbReference>
<dbReference type="AlphaFoldDB" id="A0A212U054"/>
<dbReference type="InterPro" id="IPR015943">
    <property type="entry name" value="WD40/YVTN_repeat-like_dom_sf"/>
</dbReference>